<dbReference type="Pfam" id="PF00994">
    <property type="entry name" value="MoCF_biosynth"/>
    <property type="match status" value="1"/>
</dbReference>
<sequence>MTGDAGTTDATEHKQQAKVLTVSDGVMAGVRKDSSGAGLVSHLEAAGFEVIEHRTISDGVDNVSNTLSYMALNFVGLIATTGGTGFGPRDDTPEGTRRILDKPAPGLTTAMATASPLNRLSRGVAGVRGRSLILNLPGSPGGAVETLESVLDVVPHALALLGGKRDPHPTPDQ</sequence>
<name>A0A936NDT2_9ACTN</name>
<dbReference type="EMBL" id="JADJZA010000009">
    <property type="protein sequence ID" value="MBK9298473.1"/>
    <property type="molecule type" value="Genomic_DNA"/>
</dbReference>
<organism evidence="4 5">
    <name type="scientific">Candidatus Neomicrothrix subdominans</name>
    <dbReference type="NCBI Taxonomy" id="2954438"/>
    <lineage>
        <taxon>Bacteria</taxon>
        <taxon>Bacillati</taxon>
        <taxon>Actinomycetota</taxon>
        <taxon>Acidimicrobiia</taxon>
        <taxon>Acidimicrobiales</taxon>
        <taxon>Microthrixaceae</taxon>
        <taxon>Candidatus Neomicrothrix</taxon>
    </lineage>
</organism>
<evidence type="ECO:0000256" key="2">
    <source>
        <dbReference type="ARBA" id="ARBA00023150"/>
    </source>
</evidence>
<dbReference type="SUPFAM" id="SSF53218">
    <property type="entry name" value="Molybdenum cofactor biosynthesis proteins"/>
    <property type="match status" value="1"/>
</dbReference>
<evidence type="ECO:0000313" key="4">
    <source>
        <dbReference type="EMBL" id="MBK9298473.1"/>
    </source>
</evidence>
<dbReference type="PANTHER" id="PTHR43764:SF1">
    <property type="entry name" value="MOLYBDOPTERIN MOLYBDOTRANSFERASE"/>
    <property type="match status" value="1"/>
</dbReference>
<gene>
    <name evidence="4" type="ORF">IPN02_16935</name>
</gene>
<dbReference type="Proteomes" id="UP000727993">
    <property type="component" value="Unassembled WGS sequence"/>
</dbReference>
<evidence type="ECO:0000256" key="1">
    <source>
        <dbReference type="ARBA" id="ARBA00005046"/>
    </source>
</evidence>
<dbReference type="PANTHER" id="PTHR43764">
    <property type="entry name" value="MOLYBDENUM COFACTOR BIOSYNTHESIS"/>
    <property type="match status" value="1"/>
</dbReference>
<dbReference type="NCBIfam" id="TIGR00177">
    <property type="entry name" value="molyb_syn"/>
    <property type="match status" value="1"/>
</dbReference>
<comment type="caution">
    <text evidence="4">The sequence shown here is derived from an EMBL/GenBank/DDBJ whole genome shotgun (WGS) entry which is preliminary data.</text>
</comment>
<proteinExistence type="predicted"/>
<accession>A0A936NDT2</accession>
<dbReference type="AlphaFoldDB" id="A0A936NDT2"/>
<dbReference type="InterPro" id="IPR001453">
    <property type="entry name" value="MoaB/Mog_dom"/>
</dbReference>
<comment type="pathway">
    <text evidence="1">Cofactor biosynthesis; molybdopterin biosynthesis.</text>
</comment>
<dbReference type="CDD" id="cd00886">
    <property type="entry name" value="MogA_MoaB"/>
    <property type="match status" value="1"/>
</dbReference>
<dbReference type="InterPro" id="IPR036425">
    <property type="entry name" value="MoaB/Mog-like_dom_sf"/>
</dbReference>
<dbReference type="GO" id="GO:0006777">
    <property type="term" value="P:Mo-molybdopterin cofactor biosynthetic process"/>
    <property type="evidence" value="ECO:0007669"/>
    <property type="project" value="UniProtKB-KW"/>
</dbReference>
<keyword evidence="2" id="KW-0501">Molybdenum cofactor biosynthesis</keyword>
<evidence type="ECO:0000313" key="5">
    <source>
        <dbReference type="Proteomes" id="UP000727993"/>
    </source>
</evidence>
<dbReference type="InterPro" id="IPR051920">
    <property type="entry name" value="MPT_Adenylyltrnsfr/MoaC-Rel"/>
</dbReference>
<feature type="domain" description="MoaB/Mog" evidence="3">
    <location>
        <begin position="18"/>
        <end position="157"/>
    </location>
</feature>
<evidence type="ECO:0000259" key="3">
    <source>
        <dbReference type="SMART" id="SM00852"/>
    </source>
</evidence>
<protein>
    <submittedName>
        <fullName evidence="4">MogA/MoaB family molybdenum cofactor biosynthesis protein</fullName>
    </submittedName>
</protein>
<reference evidence="4 5" key="1">
    <citation type="submission" date="2020-10" db="EMBL/GenBank/DDBJ databases">
        <title>Connecting structure to function with the recovery of over 1000 high-quality activated sludge metagenome-assembled genomes encoding full-length rRNA genes using long-read sequencing.</title>
        <authorList>
            <person name="Singleton C.M."/>
            <person name="Petriglieri F."/>
            <person name="Kristensen J.M."/>
            <person name="Kirkegaard R.H."/>
            <person name="Michaelsen T.Y."/>
            <person name="Andersen M.H."/>
            <person name="Karst S.M."/>
            <person name="Dueholm M.S."/>
            <person name="Nielsen P.H."/>
            <person name="Albertsen M."/>
        </authorList>
    </citation>
    <scope>NUCLEOTIDE SEQUENCE [LARGE SCALE GENOMIC DNA]</scope>
    <source>
        <strain evidence="4">Lyne_18-Q3-R50-59_MAXAC.006</strain>
    </source>
</reference>
<dbReference type="Gene3D" id="3.40.980.10">
    <property type="entry name" value="MoaB/Mog-like domain"/>
    <property type="match status" value="1"/>
</dbReference>
<dbReference type="SMART" id="SM00852">
    <property type="entry name" value="MoCF_biosynth"/>
    <property type="match status" value="1"/>
</dbReference>